<dbReference type="PANTHER" id="PTHR30595:SF6">
    <property type="entry name" value="SCHLAFEN ALBA-2 DOMAIN-CONTAINING PROTEIN"/>
    <property type="match status" value="1"/>
</dbReference>
<protein>
    <submittedName>
        <fullName evidence="2">ATP-binding protein</fullName>
    </submittedName>
</protein>
<dbReference type="Pfam" id="PF04326">
    <property type="entry name" value="SLFN_AlbA_2"/>
    <property type="match status" value="1"/>
</dbReference>
<dbReference type="Proteomes" id="UP001370299">
    <property type="component" value="Unassembled WGS sequence"/>
</dbReference>
<organism evidence="2 3">
    <name type="scientific">Curtobacterium citreum</name>
    <dbReference type="NCBI Taxonomy" id="2036"/>
    <lineage>
        <taxon>Bacteria</taxon>
        <taxon>Bacillati</taxon>
        <taxon>Actinomycetota</taxon>
        <taxon>Actinomycetes</taxon>
        <taxon>Micrococcales</taxon>
        <taxon>Microbacteriaceae</taxon>
        <taxon>Curtobacterium</taxon>
    </lineage>
</organism>
<dbReference type="InterPro" id="IPR038475">
    <property type="entry name" value="RecG_C_sf"/>
</dbReference>
<dbReference type="InterPro" id="IPR007421">
    <property type="entry name" value="Schlafen_AlbA_2_dom"/>
</dbReference>
<comment type="caution">
    <text evidence="2">The sequence shown here is derived from an EMBL/GenBank/DDBJ whole genome shotgun (WGS) entry which is preliminary data.</text>
</comment>
<dbReference type="Pfam" id="PF13749">
    <property type="entry name" value="HATPase_c_4"/>
    <property type="match status" value="1"/>
</dbReference>
<dbReference type="PANTHER" id="PTHR30595">
    <property type="entry name" value="GLPR-RELATED TRANSCRIPTIONAL REPRESSOR"/>
    <property type="match status" value="1"/>
</dbReference>
<keyword evidence="2" id="KW-0067">ATP-binding</keyword>
<name>A0ABU8Y9F9_9MICO</name>
<dbReference type="EMBL" id="JBBLYY010000042">
    <property type="protein sequence ID" value="MEK0171387.1"/>
    <property type="molecule type" value="Genomic_DNA"/>
</dbReference>
<evidence type="ECO:0000313" key="3">
    <source>
        <dbReference type="Proteomes" id="UP001370299"/>
    </source>
</evidence>
<sequence>MDALLGLREGTRLEFKAAASSYDTDKAISYCAALANEGGGYLILGVTDKIPRNVNGTPAITNPPELEFRIFEKLAIKVPIREVTYNSKRVVVFQIPSRMKGVPIAHDGRFLMRAGESLVSMSAHQIAAILAEHQGPFEGRHVREDLTENEVSQLLDLDAYFTLMPDADPGVLTARLSVLVERRLIATAGPGRYHITNSGALFLARSLDEFPALTMRRVRVIRYAGNDRVTAVFEHFETRGYGPAFEPLLDLITANVPSIEVIEGGLRSTVQAYAPRALREFIANALIHQDLEETGVQIAVEIFENRLEIRSPGRPLIAVERFVDETRARNPYLAEIMRLARICEVRGSGIDRAIEQIEDFMQPAPRFQAETAATRVTLVSHLRFEEMTQEERIWSAYLHCCVKYERSDRLTNASLRARHGLPTSKTPVVSQTITAAVEVGLIKLDPRVGSSRRHAAYVPFFG</sequence>
<keyword evidence="2" id="KW-0547">Nucleotide-binding</keyword>
<dbReference type="Gene3D" id="3.30.565.60">
    <property type="match status" value="1"/>
</dbReference>
<dbReference type="Gene3D" id="3.30.950.30">
    <property type="entry name" value="Schlafen, AAA domain"/>
    <property type="match status" value="1"/>
</dbReference>
<reference evidence="2 3" key="1">
    <citation type="submission" date="2024-03" db="EMBL/GenBank/DDBJ databases">
        <title>Whole genomes of four grape xylem sap localized bacterial endophytes.</title>
        <authorList>
            <person name="Kumar G."/>
            <person name="Savka M.A."/>
        </authorList>
    </citation>
    <scope>NUCLEOTIDE SEQUENCE [LARGE SCALE GENOMIC DNA]</scope>
    <source>
        <strain evidence="2 3">RIT_GXS8</strain>
    </source>
</reference>
<dbReference type="RefSeq" id="WP_340197104.1">
    <property type="nucleotide sequence ID" value="NZ_JBBKAP010000054.1"/>
</dbReference>
<proteinExistence type="predicted"/>
<accession>A0ABU8Y9F9</accession>
<keyword evidence="3" id="KW-1185">Reference proteome</keyword>
<evidence type="ECO:0000313" key="2">
    <source>
        <dbReference type="EMBL" id="MEK0171387.1"/>
    </source>
</evidence>
<dbReference type="GO" id="GO:0005524">
    <property type="term" value="F:ATP binding"/>
    <property type="evidence" value="ECO:0007669"/>
    <property type="project" value="UniProtKB-KW"/>
</dbReference>
<dbReference type="InterPro" id="IPR038461">
    <property type="entry name" value="Schlafen_AlbA_2_dom_sf"/>
</dbReference>
<gene>
    <name evidence="2" type="ORF">WMN62_07890</name>
</gene>
<evidence type="ECO:0000259" key="1">
    <source>
        <dbReference type="Pfam" id="PF04326"/>
    </source>
</evidence>
<feature type="domain" description="Schlafen AlbA-2" evidence="1">
    <location>
        <begin position="9"/>
        <end position="121"/>
    </location>
</feature>